<dbReference type="STRING" id="247633.GP2143_14521"/>
<name>A0Y8M4_9GAMM</name>
<gene>
    <name evidence="1" type="ORF">GP2143_14521</name>
</gene>
<proteinExistence type="predicted"/>
<evidence type="ECO:0000313" key="1">
    <source>
        <dbReference type="EMBL" id="EAW32478.1"/>
    </source>
</evidence>
<sequence length="42" mass="5055">MDVLLYQNSAALKVLSDGPNVWWAKTIENERSYDFRRKNRRI</sequence>
<organism evidence="1 2">
    <name type="scientific">marine gamma proteobacterium HTCC2143</name>
    <dbReference type="NCBI Taxonomy" id="247633"/>
    <lineage>
        <taxon>Bacteria</taxon>
        <taxon>Pseudomonadati</taxon>
        <taxon>Pseudomonadota</taxon>
        <taxon>Gammaproteobacteria</taxon>
        <taxon>Cellvibrionales</taxon>
        <taxon>Spongiibacteraceae</taxon>
        <taxon>BD1-7 clade</taxon>
    </lineage>
</organism>
<accession>A0Y8M4</accession>
<dbReference type="Proteomes" id="UP000004931">
    <property type="component" value="Unassembled WGS sequence"/>
</dbReference>
<dbReference type="AlphaFoldDB" id="A0Y8M4"/>
<evidence type="ECO:0000313" key="2">
    <source>
        <dbReference type="Proteomes" id="UP000004931"/>
    </source>
</evidence>
<comment type="caution">
    <text evidence="1">The sequence shown here is derived from an EMBL/GenBank/DDBJ whole genome shotgun (WGS) entry which is preliminary data.</text>
</comment>
<reference evidence="1 2" key="1">
    <citation type="journal article" date="2010" name="J. Bacteriol.">
        <title>Genome sequence of the oligotrophic marine Gammaproteobacterium HTCC2143, isolated from the Oregon Coast.</title>
        <authorList>
            <person name="Oh H.M."/>
            <person name="Kang I."/>
            <person name="Ferriera S."/>
            <person name="Giovannoni S.J."/>
            <person name="Cho J.C."/>
        </authorList>
    </citation>
    <scope>NUCLEOTIDE SEQUENCE [LARGE SCALE GENOMIC DNA]</scope>
    <source>
        <strain evidence="1 2">HTCC2143</strain>
    </source>
</reference>
<keyword evidence="2" id="KW-1185">Reference proteome</keyword>
<protein>
    <submittedName>
        <fullName evidence="1">Uncharacterized protein</fullName>
    </submittedName>
</protein>
<dbReference type="EMBL" id="AAVT01000001">
    <property type="protein sequence ID" value="EAW32478.1"/>
    <property type="molecule type" value="Genomic_DNA"/>
</dbReference>